<dbReference type="InterPro" id="IPR051873">
    <property type="entry name" value="KNR4/SMI1_regulator"/>
</dbReference>
<accession>A0A561UG25</accession>
<dbReference type="InterPro" id="IPR018958">
    <property type="entry name" value="Knr4/Smi1-like_dom"/>
</dbReference>
<dbReference type="InterPro" id="IPR037883">
    <property type="entry name" value="Knr4/Smi1-like_sf"/>
</dbReference>
<feature type="domain" description="Knr4/Smi1-like" evidence="1">
    <location>
        <begin position="358"/>
        <end position="470"/>
    </location>
</feature>
<dbReference type="SUPFAM" id="SSF160631">
    <property type="entry name" value="SMI1/KNR4-like"/>
    <property type="match status" value="1"/>
</dbReference>
<evidence type="ECO:0000313" key="3">
    <source>
        <dbReference type="Proteomes" id="UP000317940"/>
    </source>
</evidence>
<dbReference type="AlphaFoldDB" id="A0A561UG25"/>
<organism evidence="2 3">
    <name type="scientific">Kitasatospora viridis</name>
    <dbReference type="NCBI Taxonomy" id="281105"/>
    <lineage>
        <taxon>Bacteria</taxon>
        <taxon>Bacillati</taxon>
        <taxon>Actinomycetota</taxon>
        <taxon>Actinomycetes</taxon>
        <taxon>Kitasatosporales</taxon>
        <taxon>Streptomycetaceae</taxon>
        <taxon>Kitasatospora</taxon>
    </lineage>
</organism>
<sequence length="511" mass="55707">MSVRQGRILRVTEPQNCPACPVPQLLDPPSGRPEEVLARVVAAAEGGERAELVGEVLLHLLDHDFHTRPAVARALVRHAPAQLPVAVERMSLYHRNRYRDPQVQAVTYLVVNPQPWEQINRLITLAYLDREWLDRAEAEYRGADVTALLSVHHEFAGLGEAQGRLALARLSEHAELNDWAAAGLARSMLLLPPEHERQVREVLDGLLARGRALGVLADPLSSLDPVYQPHAVHAALGSLRMDPAQFLEPGDQGVVAAVLASGPRFHGELLRTLWDLVRDEGSRPVFRRRAARCLGELGAAERQAAQEWLVQRSQEAAEPAAVAAAQAGLRAEVAEVWTRIEAHLAEHAPGVLESLGGPAGAAEVAELERELGMPLPVDFAASCARHRSVHLGGVLGFDVEHADFRSLVVTPGAPMGEPEDAEEGEVRWTEDDWREGWLAVGHEPDGSVIALDLDPGPDGVRGQVIYADQGIAPGAHVMAENWLALLRTFADRLTAGHYPYLPEQRALTERS</sequence>
<protein>
    <submittedName>
        <fullName evidence="2">Cell wall assembly regulator SMI1</fullName>
    </submittedName>
</protein>
<dbReference type="PANTHER" id="PTHR47432">
    <property type="entry name" value="CELL WALL ASSEMBLY REGULATOR SMI1"/>
    <property type="match status" value="1"/>
</dbReference>
<dbReference type="Gene3D" id="3.40.1580.10">
    <property type="entry name" value="SMI1/KNR4-like"/>
    <property type="match status" value="1"/>
</dbReference>
<dbReference type="PANTHER" id="PTHR47432:SF1">
    <property type="entry name" value="CELL WALL ASSEMBLY REGULATOR SMI1"/>
    <property type="match status" value="1"/>
</dbReference>
<dbReference type="EMBL" id="VIWT01000001">
    <property type="protein sequence ID" value="TWF98305.1"/>
    <property type="molecule type" value="Genomic_DNA"/>
</dbReference>
<evidence type="ECO:0000313" key="2">
    <source>
        <dbReference type="EMBL" id="TWF98305.1"/>
    </source>
</evidence>
<dbReference type="Proteomes" id="UP000317940">
    <property type="component" value="Unassembled WGS sequence"/>
</dbReference>
<comment type="caution">
    <text evidence="2">The sequence shown here is derived from an EMBL/GenBank/DDBJ whole genome shotgun (WGS) entry which is preliminary data.</text>
</comment>
<proteinExistence type="predicted"/>
<gene>
    <name evidence="2" type="ORF">FHX73_112112</name>
</gene>
<dbReference type="Pfam" id="PF09346">
    <property type="entry name" value="SMI1_KNR4"/>
    <property type="match status" value="1"/>
</dbReference>
<reference evidence="2 3" key="1">
    <citation type="submission" date="2019-06" db="EMBL/GenBank/DDBJ databases">
        <title>Sequencing the genomes of 1000 actinobacteria strains.</title>
        <authorList>
            <person name="Klenk H.-P."/>
        </authorList>
    </citation>
    <scope>NUCLEOTIDE SEQUENCE [LARGE SCALE GENOMIC DNA]</scope>
    <source>
        <strain evidence="2 3">DSM 44826</strain>
    </source>
</reference>
<keyword evidence="3" id="KW-1185">Reference proteome</keyword>
<name>A0A561UG25_9ACTN</name>
<evidence type="ECO:0000259" key="1">
    <source>
        <dbReference type="Pfam" id="PF09346"/>
    </source>
</evidence>